<proteinExistence type="predicted"/>
<name>A0A812SRA9_9DINO</name>
<gene>
    <name evidence="2" type="primary">CNGA1</name>
    <name evidence="2" type="ORF">SNAT2548_LOCUS27831</name>
</gene>
<sequence length="428" mass="46618">MLAELKGGEERSSQKALPEGSSSHVSQEVFCPAVVALTSSDYFNTLSLIPLDVKNNIYTDAMEQHLFGYPPFADPTCPDVPTASQRPMYSALNMYRASGGNPQCGPISAILSRRYVNGSAVAAPIDTGLFAGFCSLDSKEAVEFNGVRCLRCETWSSPAQRVLGTPALLDHLLPAFLRFYNATEAVAGDSYMEYNLARLLIRLLSRKTYAHALAPASQPQSQDPLKLNTLENILGYMEVNPLVTIRYPDGVVMLVGLFESLFGTDDGLRLRQWCVDRGWPLAWAHNPAISSWNCGPATEDCLMPSANFSQGIQAANLRLLDPVVLKAVPEGHNLTTEPSFAESERAFASTWALAMKGVPSGKPSPPRPWPPVARLAQMSRLWSVLSEEPAVQQLAVEPVYFQACSSSDCAGVRVLDRKCVCRPTESVS</sequence>
<dbReference type="Proteomes" id="UP000604046">
    <property type="component" value="Unassembled WGS sequence"/>
</dbReference>
<dbReference type="OrthoDB" id="2098005at2759"/>
<protein>
    <submittedName>
        <fullName evidence="2">CNGA1 protein</fullName>
    </submittedName>
</protein>
<dbReference type="AlphaFoldDB" id="A0A812SRA9"/>
<keyword evidence="3" id="KW-1185">Reference proteome</keyword>
<comment type="caution">
    <text evidence="2">The sequence shown here is derived from an EMBL/GenBank/DDBJ whole genome shotgun (WGS) entry which is preliminary data.</text>
</comment>
<evidence type="ECO:0000256" key="1">
    <source>
        <dbReference type="SAM" id="MobiDB-lite"/>
    </source>
</evidence>
<accession>A0A812SRA9</accession>
<evidence type="ECO:0000313" key="3">
    <source>
        <dbReference type="Proteomes" id="UP000604046"/>
    </source>
</evidence>
<feature type="region of interest" description="Disordered" evidence="1">
    <location>
        <begin position="1"/>
        <end position="20"/>
    </location>
</feature>
<organism evidence="2 3">
    <name type="scientific">Symbiodinium natans</name>
    <dbReference type="NCBI Taxonomy" id="878477"/>
    <lineage>
        <taxon>Eukaryota</taxon>
        <taxon>Sar</taxon>
        <taxon>Alveolata</taxon>
        <taxon>Dinophyceae</taxon>
        <taxon>Suessiales</taxon>
        <taxon>Symbiodiniaceae</taxon>
        <taxon>Symbiodinium</taxon>
    </lineage>
</organism>
<dbReference type="EMBL" id="CAJNDS010002492">
    <property type="protein sequence ID" value="CAE7496921.1"/>
    <property type="molecule type" value="Genomic_DNA"/>
</dbReference>
<feature type="compositionally biased region" description="Basic and acidic residues" evidence="1">
    <location>
        <begin position="1"/>
        <end position="13"/>
    </location>
</feature>
<reference evidence="2" key="1">
    <citation type="submission" date="2021-02" db="EMBL/GenBank/DDBJ databases">
        <authorList>
            <person name="Dougan E. K."/>
            <person name="Rhodes N."/>
            <person name="Thang M."/>
            <person name="Chan C."/>
        </authorList>
    </citation>
    <scope>NUCLEOTIDE SEQUENCE</scope>
</reference>
<evidence type="ECO:0000313" key="2">
    <source>
        <dbReference type="EMBL" id="CAE7496921.1"/>
    </source>
</evidence>